<dbReference type="AlphaFoldDB" id="A0AAP0QPC4"/>
<evidence type="ECO:0000313" key="2">
    <source>
        <dbReference type="EMBL" id="KAK9202040.1"/>
    </source>
</evidence>
<accession>A0AAP0QPC4</accession>
<protein>
    <submittedName>
        <fullName evidence="2">Uncharacterized protein</fullName>
    </submittedName>
</protein>
<dbReference type="EMBL" id="JBCGBO010000005">
    <property type="protein sequence ID" value="KAK9202040.1"/>
    <property type="molecule type" value="Genomic_DNA"/>
</dbReference>
<reference evidence="2 3" key="1">
    <citation type="submission" date="2024-05" db="EMBL/GenBank/DDBJ databases">
        <title>Haplotype-resolved chromosome-level genome assembly of Huyou (Citrus changshanensis).</title>
        <authorList>
            <person name="Miao C."/>
            <person name="Chen W."/>
            <person name="Wu Y."/>
            <person name="Wang L."/>
            <person name="Zhao S."/>
            <person name="Grierson D."/>
            <person name="Xu C."/>
            <person name="Chen K."/>
        </authorList>
    </citation>
    <scope>NUCLEOTIDE SEQUENCE [LARGE SCALE GENOMIC DNA]</scope>
    <source>
        <strain evidence="2">01-14</strain>
        <tissue evidence="2">Leaf</tissue>
    </source>
</reference>
<evidence type="ECO:0000256" key="1">
    <source>
        <dbReference type="SAM" id="MobiDB-lite"/>
    </source>
</evidence>
<keyword evidence="3" id="KW-1185">Reference proteome</keyword>
<sequence>MLEIILGSAGTVVGVIALVQSNGSSGNETQKIPQPKRAVSAPKTELKREPALIPSIMQITSDSKELVKCYNPKSPGSRTEIVRIG</sequence>
<evidence type="ECO:0000313" key="3">
    <source>
        <dbReference type="Proteomes" id="UP001428341"/>
    </source>
</evidence>
<name>A0AAP0QPC4_9ROSI</name>
<comment type="caution">
    <text evidence="2">The sequence shown here is derived from an EMBL/GenBank/DDBJ whole genome shotgun (WGS) entry which is preliminary data.</text>
</comment>
<feature type="compositionally biased region" description="Polar residues" evidence="1">
    <location>
        <begin position="23"/>
        <end position="32"/>
    </location>
</feature>
<gene>
    <name evidence="2" type="ORF">WN944_017249</name>
</gene>
<proteinExistence type="predicted"/>
<dbReference type="Proteomes" id="UP001428341">
    <property type="component" value="Unassembled WGS sequence"/>
</dbReference>
<organism evidence="2 3">
    <name type="scientific">Citrus x changshan-huyou</name>
    <dbReference type="NCBI Taxonomy" id="2935761"/>
    <lineage>
        <taxon>Eukaryota</taxon>
        <taxon>Viridiplantae</taxon>
        <taxon>Streptophyta</taxon>
        <taxon>Embryophyta</taxon>
        <taxon>Tracheophyta</taxon>
        <taxon>Spermatophyta</taxon>
        <taxon>Magnoliopsida</taxon>
        <taxon>eudicotyledons</taxon>
        <taxon>Gunneridae</taxon>
        <taxon>Pentapetalae</taxon>
        <taxon>rosids</taxon>
        <taxon>malvids</taxon>
        <taxon>Sapindales</taxon>
        <taxon>Rutaceae</taxon>
        <taxon>Aurantioideae</taxon>
        <taxon>Citrus</taxon>
    </lineage>
</organism>
<feature type="region of interest" description="Disordered" evidence="1">
    <location>
        <begin position="23"/>
        <end position="45"/>
    </location>
</feature>